<reference evidence="2" key="1">
    <citation type="journal article" date="2019" name="bioRxiv">
        <title>The Genome of the Zebra Mussel, Dreissena polymorpha: A Resource for Invasive Species Research.</title>
        <authorList>
            <person name="McCartney M.A."/>
            <person name="Auch B."/>
            <person name="Kono T."/>
            <person name="Mallez S."/>
            <person name="Zhang Y."/>
            <person name="Obille A."/>
            <person name="Becker A."/>
            <person name="Abrahante J.E."/>
            <person name="Garbe J."/>
            <person name="Badalamenti J.P."/>
            <person name="Herman A."/>
            <person name="Mangelson H."/>
            <person name="Liachko I."/>
            <person name="Sullivan S."/>
            <person name="Sone E.D."/>
            <person name="Koren S."/>
            <person name="Silverstein K.A.T."/>
            <person name="Beckman K.B."/>
            <person name="Gohl D.M."/>
        </authorList>
    </citation>
    <scope>NUCLEOTIDE SEQUENCE</scope>
    <source>
        <strain evidence="2">Duluth1</strain>
        <tissue evidence="2">Whole animal</tissue>
    </source>
</reference>
<dbReference type="AlphaFoldDB" id="A0A9D4LI80"/>
<gene>
    <name evidence="2" type="ORF">DPMN_100957</name>
</gene>
<organism evidence="2 3">
    <name type="scientific">Dreissena polymorpha</name>
    <name type="common">Zebra mussel</name>
    <name type="synonym">Mytilus polymorpha</name>
    <dbReference type="NCBI Taxonomy" id="45954"/>
    <lineage>
        <taxon>Eukaryota</taxon>
        <taxon>Metazoa</taxon>
        <taxon>Spiralia</taxon>
        <taxon>Lophotrochozoa</taxon>
        <taxon>Mollusca</taxon>
        <taxon>Bivalvia</taxon>
        <taxon>Autobranchia</taxon>
        <taxon>Heteroconchia</taxon>
        <taxon>Euheterodonta</taxon>
        <taxon>Imparidentia</taxon>
        <taxon>Neoheterodontei</taxon>
        <taxon>Myida</taxon>
        <taxon>Dreissenoidea</taxon>
        <taxon>Dreissenidae</taxon>
        <taxon>Dreissena</taxon>
    </lineage>
</organism>
<evidence type="ECO:0000313" key="2">
    <source>
        <dbReference type="EMBL" id="KAH3858334.1"/>
    </source>
</evidence>
<keyword evidence="3" id="KW-1185">Reference proteome</keyword>
<evidence type="ECO:0000256" key="1">
    <source>
        <dbReference type="SAM" id="MobiDB-lite"/>
    </source>
</evidence>
<evidence type="ECO:0000313" key="3">
    <source>
        <dbReference type="Proteomes" id="UP000828390"/>
    </source>
</evidence>
<reference evidence="2" key="2">
    <citation type="submission" date="2020-11" db="EMBL/GenBank/DDBJ databases">
        <authorList>
            <person name="McCartney M.A."/>
            <person name="Auch B."/>
            <person name="Kono T."/>
            <person name="Mallez S."/>
            <person name="Becker A."/>
            <person name="Gohl D.M."/>
            <person name="Silverstein K.A.T."/>
            <person name="Koren S."/>
            <person name="Bechman K.B."/>
            <person name="Herman A."/>
            <person name="Abrahante J.E."/>
            <person name="Garbe J."/>
        </authorList>
    </citation>
    <scope>NUCLEOTIDE SEQUENCE</scope>
    <source>
        <strain evidence="2">Duluth1</strain>
        <tissue evidence="2">Whole animal</tissue>
    </source>
</reference>
<proteinExistence type="predicted"/>
<accession>A0A9D4LI80</accession>
<sequence>MYVTSADDLKTRNENIKAVKGTFKLHAVVPIGNTSIGTRELSCSCTDCKSDMVNSECGGWTVHELLKTNSKSDQKVKGALKATATMTPPEEESNSPQNKDVNTDETGKKSIHVEEGDFCAAVFEQEWYIGLVSEIDYSEDRFKINFMEEIGTRETSFRWPTKADIAWIPAQDILMKVPEPHASGSRKRLNKLGNEITDLIEELCERNVSASLEK</sequence>
<protein>
    <submittedName>
        <fullName evidence="2">Uncharacterized protein</fullName>
    </submittedName>
</protein>
<name>A0A9D4LI80_DREPO</name>
<comment type="caution">
    <text evidence="2">The sequence shown here is derived from an EMBL/GenBank/DDBJ whole genome shotgun (WGS) entry which is preliminary data.</text>
</comment>
<dbReference type="EMBL" id="JAIWYP010000003">
    <property type="protein sequence ID" value="KAH3858334.1"/>
    <property type="molecule type" value="Genomic_DNA"/>
</dbReference>
<dbReference type="Proteomes" id="UP000828390">
    <property type="component" value="Unassembled WGS sequence"/>
</dbReference>
<feature type="region of interest" description="Disordered" evidence="1">
    <location>
        <begin position="77"/>
        <end position="107"/>
    </location>
</feature>